<gene>
    <name evidence="1" type="ORF">DHETER_LOCUS10785</name>
</gene>
<sequence length="439" mass="51579">MSSSNNFTSTHEINTSNNSNNITEDNVQRYINKSRIKNTDACTQKWVRSLQEYRNKKNISYDIQTLNDKNQLEQELCEFFADMKRQDGKPYKPESIVSAYTSLRRYFFEVSAIKNVNINDRFQFPILYRVVDGKIMELQDQGLGKIDQSKGLTAEEIRQILLYLESGEQTALKLTWKAFFWNAYLLGLRGGDHYRLLLSCFNFQQDGSLIFIIGREKNNQGGLKGRNKYGRFTSRQIHIPADQLNNKFKPIQDLRNYVNLRLSDACEYFYLQLTRNAQEINNGNWFESPIVQQGESQQEESQVMQQEESQVMQQKESQVMQQEESQIMRQENFQVIQPDESQAIQYKESQVMQHEVQITQHKTFQTTQQVTQDTSSVMQHEFNSTATQVSHQITHKKKPKLTREEIQAKLNKPFRIPFKNIQDQTQHIEITEDQTPFNN</sequence>
<dbReference type="EMBL" id="CAJVPU010021960">
    <property type="protein sequence ID" value="CAG8683533.1"/>
    <property type="molecule type" value="Genomic_DNA"/>
</dbReference>
<proteinExistence type="predicted"/>
<comment type="caution">
    <text evidence="1">The sequence shown here is derived from an EMBL/GenBank/DDBJ whole genome shotgun (WGS) entry which is preliminary data.</text>
</comment>
<evidence type="ECO:0000313" key="2">
    <source>
        <dbReference type="Proteomes" id="UP000789702"/>
    </source>
</evidence>
<keyword evidence="2" id="KW-1185">Reference proteome</keyword>
<evidence type="ECO:0000313" key="1">
    <source>
        <dbReference type="EMBL" id="CAG8683533.1"/>
    </source>
</evidence>
<protein>
    <submittedName>
        <fullName evidence="1">16443_t:CDS:1</fullName>
    </submittedName>
</protein>
<organism evidence="1 2">
    <name type="scientific">Dentiscutata heterogama</name>
    <dbReference type="NCBI Taxonomy" id="1316150"/>
    <lineage>
        <taxon>Eukaryota</taxon>
        <taxon>Fungi</taxon>
        <taxon>Fungi incertae sedis</taxon>
        <taxon>Mucoromycota</taxon>
        <taxon>Glomeromycotina</taxon>
        <taxon>Glomeromycetes</taxon>
        <taxon>Diversisporales</taxon>
        <taxon>Gigasporaceae</taxon>
        <taxon>Dentiscutata</taxon>
    </lineage>
</organism>
<reference evidence="1" key="1">
    <citation type="submission" date="2021-06" db="EMBL/GenBank/DDBJ databases">
        <authorList>
            <person name="Kallberg Y."/>
            <person name="Tangrot J."/>
            <person name="Rosling A."/>
        </authorList>
    </citation>
    <scope>NUCLEOTIDE SEQUENCE</scope>
    <source>
        <strain evidence="1">IL203A</strain>
    </source>
</reference>
<accession>A0ACA9P422</accession>
<name>A0ACA9P422_9GLOM</name>
<feature type="non-terminal residue" evidence="1">
    <location>
        <position position="439"/>
    </location>
</feature>
<dbReference type="Proteomes" id="UP000789702">
    <property type="component" value="Unassembled WGS sequence"/>
</dbReference>